<feature type="domain" description="AB hydrolase-1" evidence="1">
    <location>
        <begin position="25"/>
        <end position="128"/>
    </location>
</feature>
<dbReference type="GO" id="GO:0016787">
    <property type="term" value="F:hydrolase activity"/>
    <property type="evidence" value="ECO:0007669"/>
    <property type="project" value="UniProtKB-KW"/>
</dbReference>
<proteinExistence type="predicted"/>
<gene>
    <name evidence="2" type="ORF">K491DRAFT_693937</name>
</gene>
<dbReference type="SUPFAM" id="SSF53474">
    <property type="entry name" value="alpha/beta-Hydrolases"/>
    <property type="match status" value="1"/>
</dbReference>
<keyword evidence="2" id="KW-0378">Hydrolase</keyword>
<dbReference type="Proteomes" id="UP000799324">
    <property type="component" value="Unassembled WGS sequence"/>
</dbReference>
<protein>
    <submittedName>
        <fullName evidence="2">Alpha/beta-hydrolase</fullName>
    </submittedName>
</protein>
<keyword evidence="3" id="KW-1185">Reference proteome</keyword>
<evidence type="ECO:0000313" key="3">
    <source>
        <dbReference type="Proteomes" id="UP000799324"/>
    </source>
</evidence>
<accession>A0A6A6T3F1</accession>
<dbReference type="EMBL" id="MU004366">
    <property type="protein sequence ID" value="KAF2654290.1"/>
    <property type="molecule type" value="Genomic_DNA"/>
</dbReference>
<dbReference type="InterPro" id="IPR050266">
    <property type="entry name" value="AB_hydrolase_sf"/>
</dbReference>
<evidence type="ECO:0000259" key="1">
    <source>
        <dbReference type="Pfam" id="PF00561"/>
    </source>
</evidence>
<dbReference type="InterPro" id="IPR000073">
    <property type="entry name" value="AB_hydrolase_1"/>
</dbReference>
<reference evidence="2" key="1">
    <citation type="journal article" date="2020" name="Stud. Mycol.">
        <title>101 Dothideomycetes genomes: a test case for predicting lifestyles and emergence of pathogens.</title>
        <authorList>
            <person name="Haridas S."/>
            <person name="Albert R."/>
            <person name="Binder M."/>
            <person name="Bloem J."/>
            <person name="Labutti K."/>
            <person name="Salamov A."/>
            <person name="Andreopoulos B."/>
            <person name="Baker S."/>
            <person name="Barry K."/>
            <person name="Bills G."/>
            <person name="Bluhm B."/>
            <person name="Cannon C."/>
            <person name="Castanera R."/>
            <person name="Culley D."/>
            <person name="Daum C."/>
            <person name="Ezra D."/>
            <person name="Gonzalez J."/>
            <person name="Henrissat B."/>
            <person name="Kuo A."/>
            <person name="Liang C."/>
            <person name="Lipzen A."/>
            <person name="Lutzoni F."/>
            <person name="Magnuson J."/>
            <person name="Mondo S."/>
            <person name="Nolan M."/>
            <person name="Ohm R."/>
            <person name="Pangilinan J."/>
            <person name="Park H.-J."/>
            <person name="Ramirez L."/>
            <person name="Alfaro M."/>
            <person name="Sun H."/>
            <person name="Tritt A."/>
            <person name="Yoshinaga Y."/>
            <person name="Zwiers L.-H."/>
            <person name="Turgeon B."/>
            <person name="Goodwin S."/>
            <person name="Spatafora J."/>
            <person name="Crous P."/>
            <person name="Grigoriev I."/>
        </authorList>
    </citation>
    <scope>NUCLEOTIDE SEQUENCE</scope>
    <source>
        <strain evidence="2">CBS 122681</strain>
    </source>
</reference>
<dbReference type="Pfam" id="PF00561">
    <property type="entry name" value="Abhydrolase_1"/>
    <property type="match status" value="1"/>
</dbReference>
<name>A0A6A6T3F1_9PLEO</name>
<dbReference type="Gene3D" id="3.40.50.1820">
    <property type="entry name" value="alpha/beta hydrolase"/>
    <property type="match status" value="1"/>
</dbReference>
<dbReference type="AlphaFoldDB" id="A0A6A6T3F1"/>
<evidence type="ECO:0000313" key="2">
    <source>
        <dbReference type="EMBL" id="KAF2654290.1"/>
    </source>
</evidence>
<organism evidence="2 3">
    <name type="scientific">Lophiostoma macrostomum CBS 122681</name>
    <dbReference type="NCBI Taxonomy" id="1314788"/>
    <lineage>
        <taxon>Eukaryota</taxon>
        <taxon>Fungi</taxon>
        <taxon>Dikarya</taxon>
        <taxon>Ascomycota</taxon>
        <taxon>Pezizomycotina</taxon>
        <taxon>Dothideomycetes</taxon>
        <taxon>Pleosporomycetidae</taxon>
        <taxon>Pleosporales</taxon>
        <taxon>Lophiostomataceae</taxon>
        <taxon>Lophiostoma</taxon>
    </lineage>
</organism>
<dbReference type="OrthoDB" id="8119704at2759"/>
<dbReference type="InterPro" id="IPR029058">
    <property type="entry name" value="AB_hydrolase_fold"/>
</dbReference>
<dbReference type="PANTHER" id="PTHR43798">
    <property type="entry name" value="MONOACYLGLYCEROL LIPASE"/>
    <property type="match status" value="1"/>
</dbReference>
<sequence>MSQEPSLKESPTLFFASHNPDALTTIILLHGLTGSHHGWAPIIPHLSTYHLLVPDLPSHSGSAHIQPFSIPSTTELLASLIRTHAHGGKAHVVGLSLGGYIGRNLAQTHPEVVSSLFASGAVSRRAEGWLANNRLLSTLYVVPNVALSVRAYCAAARWMGLTYMDREMAVELKRNSNTTLVQQGFGEIGKVRNDVESTVRTLVVAGGKQDFVEGAKELGSVLKRGNRESKACVVDEAIHCWSLQTPELFARAVQTWIEGHDLPEELKELH</sequence>